<dbReference type="AlphaFoldDB" id="A0A4Y8MQF0"/>
<proteinExistence type="predicted"/>
<evidence type="ECO:0000313" key="2">
    <source>
        <dbReference type="Proteomes" id="UP000297385"/>
    </source>
</evidence>
<protein>
    <submittedName>
        <fullName evidence="1">Uncharacterized protein</fullName>
    </submittedName>
</protein>
<evidence type="ECO:0000313" key="1">
    <source>
        <dbReference type="EMBL" id="TFE39661.1"/>
    </source>
</evidence>
<gene>
    <name evidence="1" type="ORF">E2553_22880</name>
</gene>
<sequence>MTMDEDIAHVARVMVPSLSAFRGEPVLQPAYWRRRLQRIQSEFRLTETQASQIQRLLRDLDRFEAESSTRKTPLGTKIRAPWIPRQCGDDAQGLMRYGKQFPHVE</sequence>
<dbReference type="Proteomes" id="UP000297385">
    <property type="component" value="Unassembled WGS sequence"/>
</dbReference>
<dbReference type="EMBL" id="SNVI01000002">
    <property type="protein sequence ID" value="TFE39661.1"/>
    <property type="molecule type" value="Genomic_DNA"/>
</dbReference>
<reference evidence="1 2" key="1">
    <citation type="submission" date="2019-03" db="EMBL/GenBank/DDBJ databases">
        <title>Complete Genome Sequence of Paraburkholderia dipogonis ICMP 19430T, a Nitrogen-fixing Symbiont of the South African Invasive Legume Dipogon lignosus in New Zealand.</title>
        <authorList>
            <person name="De Meyer S.E."/>
        </authorList>
    </citation>
    <scope>NUCLEOTIDE SEQUENCE [LARGE SCALE GENOMIC DNA]</scope>
    <source>
        <strain evidence="1 2">ICMP 19430</strain>
    </source>
</reference>
<comment type="caution">
    <text evidence="1">The sequence shown here is derived from an EMBL/GenBank/DDBJ whole genome shotgun (WGS) entry which is preliminary data.</text>
</comment>
<name>A0A4Y8MQF0_9BURK</name>
<accession>A0A4Y8MQF0</accession>
<organism evidence="1 2">
    <name type="scientific">Paraburkholderia dipogonis</name>
    <dbReference type="NCBI Taxonomy" id="1211383"/>
    <lineage>
        <taxon>Bacteria</taxon>
        <taxon>Pseudomonadati</taxon>
        <taxon>Pseudomonadota</taxon>
        <taxon>Betaproteobacteria</taxon>
        <taxon>Burkholderiales</taxon>
        <taxon>Burkholderiaceae</taxon>
        <taxon>Paraburkholderia</taxon>
    </lineage>
</organism>